<dbReference type="SFLD" id="SFLDS00003">
    <property type="entry name" value="Haloacid_Dehalogenase"/>
    <property type="match status" value="1"/>
</dbReference>
<sequence>MMVNENARQAALPPPASRIKLVVSDMDGTLLTPEKQVTHHSIAAIKALKEAGVPVCLVSSRPPNGMEMYFEVLGIDTPYGALNGGTIFNADRTIRSQLSLDPEAVQEALDMLKVHHIDAWLFRGHEWLVENETGAYVEPEKRAIHMQPHIVSSFAGSLNGIGKITGSSADYEALERQELEIGSLLEGRASVARSSSWFLDITPSDANKGHALRQLAAFYGISPSEVACIGDMNNDIPMLKLAGLAIAMGQATDHVRSHAHFVTDSNDHDGWAKAMEQLVLPRVEKPTSDKTAPEATTPHGA</sequence>
<dbReference type="AlphaFoldDB" id="A0A0C9LLG2"/>
<name>A0A0C9LLG2_9PROT</name>
<dbReference type="EMBL" id="CP022699">
    <property type="protein sequence ID" value="ATJ92267.1"/>
    <property type="molecule type" value="Genomic_DNA"/>
</dbReference>
<keyword evidence="5" id="KW-0378">Hydrolase</keyword>
<evidence type="ECO:0000313" key="8">
    <source>
        <dbReference type="Proteomes" id="UP000220394"/>
    </source>
</evidence>
<dbReference type="InterPro" id="IPR000150">
    <property type="entry name" value="Cof"/>
</dbReference>
<reference evidence="2 8" key="3">
    <citation type="submission" date="2017-08" db="EMBL/GenBank/DDBJ databases">
        <title>Complete Genome Sequence of Acetobacter tropicalis Oregon-R-modENCODE STRAIN BDGP1, an acetic acid bacterium isolated from Drosophila melanogaster gut.</title>
        <authorList>
            <person name="Wan K.H."/>
            <person name="Yu C."/>
            <person name="Park S."/>
            <person name="Hammonds A.S."/>
            <person name="Booth B.W."/>
            <person name="Celniker S.E."/>
        </authorList>
    </citation>
    <scope>NUCLEOTIDE SEQUENCE [LARGE SCALE GENOMIC DNA]</scope>
    <source>
        <strain evidence="2 8">BDGP1</strain>
    </source>
</reference>
<dbReference type="PROSITE" id="PS01228">
    <property type="entry name" value="COF_1"/>
    <property type="match status" value="1"/>
</dbReference>
<dbReference type="Proteomes" id="UP000075411">
    <property type="component" value="Unassembled WGS sequence"/>
</dbReference>
<evidence type="ECO:0000256" key="1">
    <source>
        <dbReference type="SAM" id="MobiDB-lite"/>
    </source>
</evidence>
<dbReference type="NCBIfam" id="TIGR00099">
    <property type="entry name" value="Cof-subfamily"/>
    <property type="match status" value="1"/>
</dbReference>
<dbReference type="NCBIfam" id="TIGR01484">
    <property type="entry name" value="HAD-SF-IIB"/>
    <property type="match status" value="1"/>
</dbReference>
<dbReference type="CDD" id="cd07516">
    <property type="entry name" value="HAD_Pase"/>
    <property type="match status" value="1"/>
</dbReference>
<evidence type="ECO:0000313" key="6">
    <source>
        <dbReference type="Proteomes" id="UP000075411"/>
    </source>
</evidence>
<feature type="region of interest" description="Disordered" evidence="1">
    <location>
        <begin position="282"/>
        <end position="301"/>
    </location>
</feature>
<dbReference type="EMBL" id="BJVR01000001">
    <property type="protein sequence ID" value="GEL48950.1"/>
    <property type="molecule type" value="Genomic_DNA"/>
</dbReference>
<organism evidence="5 7">
    <name type="scientific">Acetobacter tropicalis</name>
    <dbReference type="NCBI Taxonomy" id="104102"/>
    <lineage>
        <taxon>Bacteria</taxon>
        <taxon>Pseudomonadati</taxon>
        <taxon>Pseudomonadota</taxon>
        <taxon>Alphaproteobacteria</taxon>
        <taxon>Acetobacterales</taxon>
        <taxon>Acetobacteraceae</taxon>
        <taxon>Acetobacter</taxon>
    </lineage>
</organism>
<dbReference type="KEGG" id="ato:CIW82_17920"/>
<dbReference type="InterPro" id="IPR036412">
    <property type="entry name" value="HAD-like_sf"/>
</dbReference>
<dbReference type="Gene3D" id="3.40.50.1000">
    <property type="entry name" value="HAD superfamily/HAD-like"/>
    <property type="match status" value="1"/>
</dbReference>
<dbReference type="PANTHER" id="PTHR10000">
    <property type="entry name" value="PHOSPHOSERINE PHOSPHATASE"/>
    <property type="match status" value="1"/>
</dbReference>
<proteinExistence type="predicted"/>
<dbReference type="Proteomes" id="UP000321800">
    <property type="component" value="Unassembled WGS sequence"/>
</dbReference>
<protein>
    <submittedName>
        <fullName evidence="2 5">Hydrolase</fullName>
    </submittedName>
</protein>
<dbReference type="SFLD" id="SFLDG01144">
    <property type="entry name" value="C2.B.4:_PGP_Like"/>
    <property type="match status" value="1"/>
</dbReference>
<dbReference type="Pfam" id="PF08282">
    <property type="entry name" value="Hydrolase_3"/>
    <property type="match status" value="1"/>
</dbReference>
<dbReference type="GeneID" id="89479217"/>
<gene>
    <name evidence="4" type="ORF">AD947_13845</name>
    <name evidence="3" type="ORF">ATR01nite_00250</name>
    <name evidence="2" type="ORF">CIW82_17920</name>
    <name evidence="5" type="ORF">HC62_10355</name>
</gene>
<dbReference type="Proteomes" id="UP000220394">
    <property type="component" value="Chromosome"/>
</dbReference>
<dbReference type="InterPro" id="IPR006379">
    <property type="entry name" value="HAD-SF_hydro_IIB"/>
</dbReference>
<dbReference type="Proteomes" id="UP000194565">
    <property type="component" value="Unassembled WGS sequence"/>
</dbReference>
<evidence type="ECO:0000313" key="5">
    <source>
        <dbReference type="EMBL" id="OUI85516.1"/>
    </source>
</evidence>
<dbReference type="PANTHER" id="PTHR10000:SF8">
    <property type="entry name" value="HAD SUPERFAMILY HYDROLASE-LIKE, TYPE 3"/>
    <property type="match status" value="1"/>
</dbReference>
<evidence type="ECO:0000313" key="3">
    <source>
        <dbReference type="EMBL" id="GEL48950.1"/>
    </source>
</evidence>
<dbReference type="SFLD" id="SFLDG01140">
    <property type="entry name" value="C2.B:_Phosphomannomutase_and_P"/>
    <property type="match status" value="1"/>
</dbReference>
<accession>A0A0C9LLG2</accession>
<dbReference type="EMBL" id="LHZT01000130">
    <property type="protein sequence ID" value="KXV55851.1"/>
    <property type="molecule type" value="Genomic_DNA"/>
</dbReference>
<dbReference type="RefSeq" id="WP_035377851.1">
    <property type="nucleotide sequence ID" value="NZ_BJVR01000001.1"/>
</dbReference>
<reference evidence="4 6" key="2">
    <citation type="submission" date="2015-06" db="EMBL/GenBank/DDBJ databases">
        <title>Improved classification and identification of acetic acid bacteria using matrix-assisted laser desorption/ionization time-of-flight mass spectrometry; Gluconobacter nephelii and Gluconobacter uchimurae are later heterotypic synonyms of Gluconobacter japonicus and Gluconobacter oxydans, respectively.</title>
        <authorList>
            <person name="Li L."/>
            <person name="Cleenwerck I."/>
            <person name="De Vuyst L."/>
            <person name="Vandamme P."/>
        </authorList>
    </citation>
    <scope>NUCLEOTIDE SEQUENCE [LARGE SCALE GENOMIC DNA]</scope>
    <source>
        <strain evidence="4 6">LMG 1663</strain>
    </source>
</reference>
<dbReference type="EMBL" id="JOMM01000030">
    <property type="protein sequence ID" value="OUI85516.1"/>
    <property type="molecule type" value="Genomic_DNA"/>
</dbReference>
<dbReference type="GO" id="GO:0000287">
    <property type="term" value="F:magnesium ion binding"/>
    <property type="evidence" value="ECO:0007669"/>
    <property type="project" value="TreeGrafter"/>
</dbReference>
<evidence type="ECO:0000313" key="4">
    <source>
        <dbReference type="EMBL" id="KXV55851.1"/>
    </source>
</evidence>
<dbReference type="GO" id="GO:0005829">
    <property type="term" value="C:cytosol"/>
    <property type="evidence" value="ECO:0007669"/>
    <property type="project" value="TreeGrafter"/>
</dbReference>
<feature type="compositionally biased region" description="Basic and acidic residues" evidence="1">
    <location>
        <begin position="282"/>
        <end position="292"/>
    </location>
</feature>
<reference evidence="3 9" key="4">
    <citation type="submission" date="2019-07" db="EMBL/GenBank/DDBJ databases">
        <title>Whole genome shotgun sequence of Acetobacter tropicalis NBRC 16470.</title>
        <authorList>
            <person name="Hosoyama A."/>
            <person name="Uohara A."/>
            <person name="Ohji S."/>
            <person name="Ichikawa N."/>
        </authorList>
    </citation>
    <scope>NUCLEOTIDE SEQUENCE [LARGE SCALE GENOMIC DNA]</scope>
    <source>
        <strain evidence="3 9">NBRC 16470</strain>
    </source>
</reference>
<dbReference type="SUPFAM" id="SSF56784">
    <property type="entry name" value="HAD-like"/>
    <property type="match status" value="1"/>
</dbReference>
<dbReference type="InterPro" id="IPR023214">
    <property type="entry name" value="HAD_sf"/>
</dbReference>
<evidence type="ECO:0000313" key="2">
    <source>
        <dbReference type="EMBL" id="ATJ92267.1"/>
    </source>
</evidence>
<dbReference type="Gene3D" id="3.30.1240.10">
    <property type="match status" value="1"/>
</dbReference>
<dbReference type="PATRIC" id="fig|104102.11.peg.806"/>
<dbReference type="GO" id="GO:0016791">
    <property type="term" value="F:phosphatase activity"/>
    <property type="evidence" value="ECO:0007669"/>
    <property type="project" value="TreeGrafter"/>
</dbReference>
<evidence type="ECO:0000313" key="7">
    <source>
        <dbReference type="Proteomes" id="UP000194565"/>
    </source>
</evidence>
<dbReference type="OrthoDB" id="7847955at2"/>
<reference evidence="5 7" key="1">
    <citation type="submission" date="2014-06" db="EMBL/GenBank/DDBJ databases">
        <authorList>
            <person name="Ju J."/>
            <person name="Zhang J."/>
        </authorList>
    </citation>
    <scope>NUCLEOTIDE SEQUENCE [LARGE SCALE GENOMIC DNA]</scope>
    <source>
        <strain evidence="5">DmW_042</strain>
    </source>
</reference>
<evidence type="ECO:0000313" key="9">
    <source>
        <dbReference type="Proteomes" id="UP000321800"/>
    </source>
</evidence>